<dbReference type="Proteomes" id="UP000030764">
    <property type="component" value="Unassembled WGS sequence"/>
</dbReference>
<gene>
    <name evidence="1" type="ORF">M513_04771</name>
</gene>
<protein>
    <submittedName>
        <fullName evidence="1">Uncharacterized protein</fullName>
    </submittedName>
</protein>
<dbReference type="EMBL" id="KL363208">
    <property type="protein sequence ID" value="KFD54428.1"/>
    <property type="molecule type" value="Genomic_DNA"/>
</dbReference>
<evidence type="ECO:0000313" key="1">
    <source>
        <dbReference type="EMBL" id="KFD54428.1"/>
    </source>
</evidence>
<dbReference type="AlphaFoldDB" id="A0A085MB32"/>
<evidence type="ECO:0000313" key="2">
    <source>
        <dbReference type="Proteomes" id="UP000030764"/>
    </source>
</evidence>
<accession>A0A085MB32</accession>
<name>A0A085MB32_9BILA</name>
<organism evidence="1 2">
    <name type="scientific">Trichuris suis</name>
    <name type="common">pig whipworm</name>
    <dbReference type="NCBI Taxonomy" id="68888"/>
    <lineage>
        <taxon>Eukaryota</taxon>
        <taxon>Metazoa</taxon>
        <taxon>Ecdysozoa</taxon>
        <taxon>Nematoda</taxon>
        <taxon>Enoplea</taxon>
        <taxon>Dorylaimia</taxon>
        <taxon>Trichinellida</taxon>
        <taxon>Trichuridae</taxon>
        <taxon>Trichuris</taxon>
    </lineage>
</organism>
<proteinExistence type="predicted"/>
<keyword evidence="2" id="KW-1185">Reference proteome</keyword>
<reference evidence="1 2" key="1">
    <citation type="journal article" date="2014" name="Nat. Genet.">
        <title>Genome and transcriptome of the porcine whipworm Trichuris suis.</title>
        <authorList>
            <person name="Jex A.R."/>
            <person name="Nejsum P."/>
            <person name="Schwarz E.M."/>
            <person name="Hu L."/>
            <person name="Young N.D."/>
            <person name="Hall R.S."/>
            <person name="Korhonen P.K."/>
            <person name="Liao S."/>
            <person name="Thamsborg S."/>
            <person name="Xia J."/>
            <person name="Xu P."/>
            <person name="Wang S."/>
            <person name="Scheerlinck J.P."/>
            <person name="Hofmann A."/>
            <person name="Sternberg P.W."/>
            <person name="Wang J."/>
            <person name="Gasser R.B."/>
        </authorList>
    </citation>
    <scope>NUCLEOTIDE SEQUENCE [LARGE SCALE GENOMIC DNA]</scope>
    <source>
        <strain evidence="1">DCEP-RM93M</strain>
    </source>
</reference>
<sequence>MLSVRQKAQKKYLMPVLFSNLYNTIQASANSRRPLLDKQLQQQLVVSVQYSPAVDHWLQRTAP</sequence>